<dbReference type="SUPFAM" id="SSF52113">
    <property type="entry name" value="BRCT domain"/>
    <property type="match status" value="2"/>
</dbReference>
<evidence type="ECO:0000256" key="1">
    <source>
        <dbReference type="ARBA" id="ARBA00001946"/>
    </source>
</evidence>
<comment type="cofactor">
    <cofactor evidence="1">
        <name>Mg(2+)</name>
        <dbReference type="ChEBI" id="CHEBI:18420"/>
    </cofactor>
</comment>
<dbReference type="GO" id="GO:0046872">
    <property type="term" value="F:metal ion binding"/>
    <property type="evidence" value="ECO:0007669"/>
    <property type="project" value="UniProtKB-KW"/>
</dbReference>
<name>A0AA39XTW4_9PEZI</name>
<comment type="catalytic activity">
    <reaction evidence="14 16">
        <text>ATP + (deoxyribonucleotide)n-3'-hydroxyl + 5'-phospho-(deoxyribonucleotide)m = (deoxyribonucleotide)n+m + AMP + diphosphate.</text>
        <dbReference type="EC" id="6.5.1.1"/>
    </reaction>
</comment>
<feature type="compositionally biased region" description="Basic residues" evidence="18">
    <location>
        <begin position="695"/>
        <end position="706"/>
    </location>
</feature>
<sequence length="1056" mass="119774">MARRTAMQSQEAVDEEHRMYGHGALTEEELDEKYPNRPHNHSTTLPFHSLYLDLFNPLNENKKKPTGPAAARKRRGQSHMTPNEVRRNIVERFISRWRQEVGNDIYPAFRLIIPEKDRDRAMYGLKEKAIGKLLVRVLRIDKDSEDGFNLLNWKLPGQSTRVAMAGDFAGRCFDVISKRPILTKPGKMTIGEVNERLDMLSVVSKEEDQLPIFQEFYQSMNAEEMMWLIRVILRQMKVGATERTLFDIWHPDAESLFNVSSSLRRVCWELYDPSIRLDNEGTAITLMGCFQPQLAAFQMHSFEKMVQRMKPVEDDDEFWIEEKLDGERIQLHMIEDDTIPGGKRFAFWSRKAKDYTYLYGNGFEDDNSALTRHLKDAFHDGVRNIILDGEMITWDMEHDAIAPFGTLKTAALSEQKNPFSTAPRPLYKIFDCLYLNDEPLTQYTLRDRRKALAASIHPIHRRFEVHDYTTAHQPSEIEPMLRKVVAEASEGLVIKNPRSPYRLNQRNDDWIKVKPEYMTEFGEDLDCVVIGGYFGSGKRGGNLSSFLCGLRVDQSQIDRGANPMKCFSFFKVGGGLTANDYAAIRHQTGDNWHKWDPKRPPSEFIELAGGELRQFEKPDVWIKPCDSVVVSVKAASVGTTDQFRIGCTLRFPRFKKLRTDKSWKEALSIQEFMTLKDNAERQHAEKEFKVDDARRVKHQRTSKKRPMTIAGFDDGAEASSSSSAKTPADGKAADRPAPQIFAGLTFYIMTDSLSPKKSKAELETLVKAHGGALVHSTTAAPDVICIADRRLVPVASVMKKNDRSVLRPVWLLDCVKQATADANIRRAAGAADAGVFLLPYEGRRHLFHATDDAAIEAEDNVDKWGDAFARDVADVKELRGVMDGMPDSRGVNDEEDETGEEDEGFDVEAFLEQAEDRHGMGLLEDDAVALARGWLFRGCRVWFDDGSGHDRASGEAATAGKGADKVDEQEQARLMRLYLAKQIVRFAGGSVAEDLEADDAVTHVVVTGKDVERLKEVRQIVADRKAEKVPRVVGVEWVEESWKERTIVDEERFVAR</sequence>
<evidence type="ECO:0000256" key="8">
    <source>
        <dbReference type="ARBA" id="ARBA00022763"/>
    </source>
</evidence>
<evidence type="ECO:0000256" key="14">
    <source>
        <dbReference type="ARBA" id="ARBA00034003"/>
    </source>
</evidence>
<dbReference type="FunFam" id="1.10.3260.10:FF:000008">
    <property type="entry name" value="DNA ligase 4"/>
    <property type="match status" value="1"/>
</dbReference>
<evidence type="ECO:0000256" key="4">
    <source>
        <dbReference type="ARBA" id="ARBA00022598"/>
    </source>
</evidence>
<evidence type="ECO:0000256" key="16">
    <source>
        <dbReference type="RuleBase" id="RU000617"/>
    </source>
</evidence>
<dbReference type="Gene3D" id="3.30.470.30">
    <property type="entry name" value="DNA ligase/mRNA capping enzyme"/>
    <property type="match status" value="1"/>
</dbReference>
<feature type="compositionally biased region" description="Polar residues" evidence="18">
    <location>
        <begin position="1"/>
        <end position="11"/>
    </location>
</feature>
<dbReference type="InterPro" id="IPR044125">
    <property type="entry name" value="Adenylation_DNA_ligase_IV"/>
</dbReference>
<evidence type="ECO:0000256" key="6">
    <source>
        <dbReference type="ARBA" id="ARBA00022737"/>
    </source>
</evidence>
<dbReference type="PROSITE" id="PS00697">
    <property type="entry name" value="DNA_LIGASE_A1"/>
    <property type="match status" value="1"/>
</dbReference>
<dbReference type="InterPro" id="IPR001357">
    <property type="entry name" value="BRCT_dom"/>
</dbReference>
<comment type="similarity">
    <text evidence="3 17">Belongs to the ATP-dependent DNA ligase family.</text>
</comment>
<evidence type="ECO:0000256" key="17">
    <source>
        <dbReference type="RuleBase" id="RU004196"/>
    </source>
</evidence>
<dbReference type="InterPro" id="IPR029710">
    <property type="entry name" value="LIG4"/>
</dbReference>
<dbReference type="FunFam" id="3.30.470.30:FF:000013">
    <property type="entry name" value="DNA ligase"/>
    <property type="match status" value="1"/>
</dbReference>
<protein>
    <recommendedName>
        <fullName evidence="16">DNA ligase</fullName>
        <ecNumber evidence="16">6.5.1.1</ecNumber>
    </recommendedName>
</protein>
<evidence type="ECO:0000256" key="13">
    <source>
        <dbReference type="ARBA" id="ARBA00023242"/>
    </source>
</evidence>
<dbReference type="GO" id="GO:0005524">
    <property type="term" value="F:ATP binding"/>
    <property type="evidence" value="ECO:0007669"/>
    <property type="project" value="UniProtKB-KW"/>
</dbReference>
<dbReference type="Proteomes" id="UP001175001">
    <property type="component" value="Unassembled WGS sequence"/>
</dbReference>
<evidence type="ECO:0000256" key="11">
    <source>
        <dbReference type="ARBA" id="ARBA00023172"/>
    </source>
</evidence>
<dbReference type="SMART" id="SM00292">
    <property type="entry name" value="BRCT"/>
    <property type="match status" value="2"/>
</dbReference>
<dbReference type="Pfam" id="PF04675">
    <property type="entry name" value="DNA_ligase_A_N"/>
    <property type="match status" value="1"/>
</dbReference>
<comment type="function">
    <text evidence="15">DNA ligase involved in DNA non-homologous end joining (NHEJ); required for double-strand break (DSB) repair.</text>
</comment>
<dbReference type="CDD" id="cd07968">
    <property type="entry name" value="OBF_DNA_ligase_IV"/>
    <property type="match status" value="1"/>
</dbReference>
<evidence type="ECO:0000259" key="20">
    <source>
        <dbReference type="PROSITE" id="PS50172"/>
    </source>
</evidence>
<keyword evidence="13" id="KW-0539">Nucleus</keyword>
<dbReference type="GO" id="GO:0003677">
    <property type="term" value="F:DNA binding"/>
    <property type="evidence" value="ECO:0007669"/>
    <property type="project" value="InterPro"/>
</dbReference>
<dbReference type="EC" id="6.5.1.1" evidence="16"/>
<dbReference type="InterPro" id="IPR012308">
    <property type="entry name" value="DNA_ligase_ATP-dep_N"/>
</dbReference>
<keyword evidence="9 16" id="KW-0067">ATP-binding</keyword>
<gene>
    <name evidence="21" type="primary">LIG4</name>
    <name evidence="21" type="ORF">DIS24_g9643</name>
</gene>
<dbReference type="PROSITE" id="PS50172">
    <property type="entry name" value="BRCT"/>
    <property type="match status" value="2"/>
</dbReference>
<dbReference type="InterPro" id="IPR012309">
    <property type="entry name" value="DNA_ligase_ATP-dep_C"/>
</dbReference>
<dbReference type="Pfam" id="PF01068">
    <property type="entry name" value="DNA_ligase_A_M"/>
    <property type="match status" value="1"/>
</dbReference>
<keyword evidence="10" id="KW-0460">Magnesium</keyword>
<dbReference type="InterPro" id="IPR036420">
    <property type="entry name" value="BRCT_dom_sf"/>
</dbReference>
<dbReference type="GO" id="GO:0006310">
    <property type="term" value="P:DNA recombination"/>
    <property type="evidence" value="ECO:0007669"/>
    <property type="project" value="UniProtKB-KW"/>
</dbReference>
<evidence type="ECO:0000256" key="5">
    <source>
        <dbReference type="ARBA" id="ARBA00022723"/>
    </source>
</evidence>
<dbReference type="NCBIfam" id="TIGR00574">
    <property type="entry name" value="dnl1"/>
    <property type="match status" value="1"/>
</dbReference>
<feature type="domain" description="ATP-dependent DNA ligase family profile" evidence="19">
    <location>
        <begin position="429"/>
        <end position="552"/>
    </location>
</feature>
<accession>A0AA39XTW4</accession>
<dbReference type="EMBL" id="JAUJDW010000088">
    <property type="protein sequence ID" value="KAK0640139.1"/>
    <property type="molecule type" value="Genomic_DNA"/>
</dbReference>
<dbReference type="GO" id="GO:0006303">
    <property type="term" value="P:double-strand break repair via nonhomologous end joining"/>
    <property type="evidence" value="ECO:0007669"/>
    <property type="project" value="TreeGrafter"/>
</dbReference>
<evidence type="ECO:0000256" key="10">
    <source>
        <dbReference type="ARBA" id="ARBA00022842"/>
    </source>
</evidence>
<feature type="region of interest" description="Disordered" evidence="18">
    <location>
        <begin position="1"/>
        <end position="20"/>
    </location>
</feature>
<dbReference type="InterPro" id="IPR036599">
    <property type="entry name" value="DNA_ligase_N_sf"/>
</dbReference>
<dbReference type="Gene3D" id="3.40.50.10190">
    <property type="entry name" value="BRCT domain"/>
    <property type="match status" value="2"/>
</dbReference>
<dbReference type="InterPro" id="IPR016059">
    <property type="entry name" value="DNA_ligase_ATP-dep_CS"/>
</dbReference>
<evidence type="ECO:0000259" key="19">
    <source>
        <dbReference type="PROSITE" id="PS50160"/>
    </source>
</evidence>
<keyword evidence="5" id="KW-0479">Metal-binding</keyword>
<dbReference type="InterPro" id="IPR012340">
    <property type="entry name" value="NA-bd_OB-fold"/>
</dbReference>
<dbReference type="GO" id="GO:0006297">
    <property type="term" value="P:nucleotide-excision repair, DNA gap filling"/>
    <property type="evidence" value="ECO:0007669"/>
    <property type="project" value="TreeGrafter"/>
</dbReference>
<dbReference type="GO" id="GO:0032807">
    <property type="term" value="C:DNA ligase IV complex"/>
    <property type="evidence" value="ECO:0007669"/>
    <property type="project" value="TreeGrafter"/>
</dbReference>
<organism evidence="21 22">
    <name type="scientific">Lasiodiplodia hormozganensis</name>
    <dbReference type="NCBI Taxonomy" id="869390"/>
    <lineage>
        <taxon>Eukaryota</taxon>
        <taxon>Fungi</taxon>
        <taxon>Dikarya</taxon>
        <taxon>Ascomycota</taxon>
        <taxon>Pezizomycotina</taxon>
        <taxon>Dothideomycetes</taxon>
        <taxon>Dothideomycetes incertae sedis</taxon>
        <taxon>Botryosphaeriales</taxon>
        <taxon>Botryosphaeriaceae</taxon>
        <taxon>Lasiodiplodia</taxon>
    </lineage>
</organism>
<feature type="compositionally biased region" description="Acidic residues" evidence="18">
    <location>
        <begin position="893"/>
        <end position="903"/>
    </location>
</feature>
<keyword evidence="22" id="KW-1185">Reference proteome</keyword>
<feature type="region of interest" description="Disordered" evidence="18">
    <location>
        <begin position="58"/>
        <end position="83"/>
    </location>
</feature>
<dbReference type="InterPro" id="IPR000977">
    <property type="entry name" value="DNA_ligase_ATP-dep"/>
</dbReference>
<evidence type="ECO:0000256" key="3">
    <source>
        <dbReference type="ARBA" id="ARBA00007572"/>
    </source>
</evidence>
<dbReference type="AlphaFoldDB" id="A0AA39XTW4"/>
<feature type="region of interest" description="Disordered" evidence="18">
    <location>
        <begin position="883"/>
        <end position="903"/>
    </location>
</feature>
<evidence type="ECO:0000256" key="7">
    <source>
        <dbReference type="ARBA" id="ARBA00022741"/>
    </source>
</evidence>
<reference evidence="21" key="1">
    <citation type="submission" date="2023-06" db="EMBL/GenBank/DDBJ databases">
        <title>Multi-omics analyses reveal the molecular pathogenesis toolkit of Lasiodiplodia hormozganensis, a cross-kingdom pathogen.</title>
        <authorList>
            <person name="Felix C."/>
            <person name="Meneses R."/>
            <person name="Goncalves M.F.M."/>
            <person name="Tilleman L."/>
            <person name="Duarte A.S."/>
            <person name="Jorrin-Novo J.V."/>
            <person name="Van De Peer Y."/>
            <person name="Deforce D."/>
            <person name="Van Nieuwerburgh F."/>
            <person name="Esteves A.C."/>
            <person name="Alves A."/>
        </authorList>
    </citation>
    <scope>NUCLEOTIDE SEQUENCE</scope>
    <source>
        <strain evidence="21">CBS 339.90</strain>
    </source>
</reference>
<evidence type="ECO:0000256" key="2">
    <source>
        <dbReference type="ARBA" id="ARBA00004123"/>
    </source>
</evidence>
<dbReference type="PANTHER" id="PTHR45997">
    <property type="entry name" value="DNA LIGASE 4"/>
    <property type="match status" value="1"/>
</dbReference>
<keyword evidence="8 16" id="KW-0227">DNA damage</keyword>
<dbReference type="FunFam" id="2.40.50.140:FF:000234">
    <property type="entry name" value="DNA ligase"/>
    <property type="match status" value="1"/>
</dbReference>
<dbReference type="Pfam" id="PF04679">
    <property type="entry name" value="DNA_ligase_A_C"/>
    <property type="match status" value="1"/>
</dbReference>
<keyword evidence="6" id="KW-0677">Repeat</keyword>
<evidence type="ECO:0000256" key="18">
    <source>
        <dbReference type="SAM" id="MobiDB-lite"/>
    </source>
</evidence>
<feature type="compositionally biased region" description="Low complexity" evidence="18">
    <location>
        <begin position="710"/>
        <end position="730"/>
    </location>
</feature>
<dbReference type="Pfam" id="PF16589">
    <property type="entry name" value="BRCT_2"/>
    <property type="match status" value="1"/>
</dbReference>
<dbReference type="SUPFAM" id="SSF56091">
    <property type="entry name" value="DNA ligase/mRNA capping enzyme, catalytic domain"/>
    <property type="match status" value="1"/>
</dbReference>
<evidence type="ECO:0000256" key="9">
    <source>
        <dbReference type="ARBA" id="ARBA00022840"/>
    </source>
</evidence>
<feature type="region of interest" description="Disordered" evidence="18">
    <location>
        <begin position="692"/>
        <end position="735"/>
    </location>
</feature>
<comment type="caution">
    <text evidence="21">The sequence shown here is derived from an EMBL/GenBank/DDBJ whole genome shotgun (WGS) entry which is preliminary data.</text>
</comment>
<proteinExistence type="inferred from homology"/>
<dbReference type="PANTHER" id="PTHR45997:SF1">
    <property type="entry name" value="DNA LIGASE 4"/>
    <property type="match status" value="1"/>
</dbReference>
<keyword evidence="4 16" id="KW-0436">Ligase</keyword>
<dbReference type="Gene3D" id="2.40.50.140">
    <property type="entry name" value="Nucleic acid-binding proteins"/>
    <property type="match status" value="1"/>
</dbReference>
<dbReference type="SUPFAM" id="SSF50249">
    <property type="entry name" value="Nucleic acid-binding proteins"/>
    <property type="match status" value="1"/>
</dbReference>
<evidence type="ECO:0000256" key="15">
    <source>
        <dbReference type="ARBA" id="ARBA00043870"/>
    </source>
</evidence>
<dbReference type="GO" id="GO:0071897">
    <property type="term" value="P:DNA biosynthetic process"/>
    <property type="evidence" value="ECO:0007669"/>
    <property type="project" value="InterPro"/>
</dbReference>
<evidence type="ECO:0000313" key="22">
    <source>
        <dbReference type="Proteomes" id="UP001175001"/>
    </source>
</evidence>
<keyword evidence="12 16" id="KW-0234">DNA repair</keyword>
<keyword evidence="11 16" id="KW-0233">DNA recombination</keyword>
<dbReference type="PROSITE" id="PS50160">
    <property type="entry name" value="DNA_LIGASE_A3"/>
    <property type="match status" value="1"/>
</dbReference>
<feature type="domain" description="BRCT" evidence="20">
    <location>
        <begin position="981"/>
        <end position="1055"/>
    </location>
</feature>
<dbReference type="GO" id="GO:0003910">
    <property type="term" value="F:DNA ligase (ATP) activity"/>
    <property type="evidence" value="ECO:0007669"/>
    <property type="project" value="UniProtKB-EC"/>
</dbReference>
<comment type="subcellular location">
    <subcellularLocation>
        <location evidence="2">Nucleus</location>
    </subcellularLocation>
</comment>
<keyword evidence="7 16" id="KW-0547">Nucleotide-binding</keyword>
<evidence type="ECO:0000313" key="21">
    <source>
        <dbReference type="EMBL" id="KAK0640139.1"/>
    </source>
</evidence>
<feature type="domain" description="BRCT" evidence="20">
    <location>
        <begin position="736"/>
        <end position="817"/>
    </location>
</feature>
<dbReference type="InterPro" id="IPR012310">
    <property type="entry name" value="DNA_ligase_ATP-dep_cent"/>
</dbReference>
<dbReference type="Gene3D" id="1.10.3260.10">
    <property type="entry name" value="DNA ligase, ATP-dependent, N-terminal domain"/>
    <property type="match status" value="1"/>
</dbReference>
<dbReference type="CDD" id="cd07903">
    <property type="entry name" value="Adenylation_DNA_ligase_IV"/>
    <property type="match status" value="1"/>
</dbReference>
<evidence type="ECO:0000256" key="12">
    <source>
        <dbReference type="ARBA" id="ARBA00023204"/>
    </source>
</evidence>